<protein>
    <submittedName>
        <fullName evidence="7">MSH5 protein</fullName>
    </submittedName>
</protein>
<comment type="similarity">
    <text evidence="1">Belongs to the DNA mismatch repair MutS family.</text>
</comment>
<dbReference type="Proteomes" id="UP000008743">
    <property type="component" value="Unassembled WGS sequence"/>
</dbReference>
<evidence type="ECO:0000256" key="3">
    <source>
        <dbReference type="ARBA" id="ARBA00022840"/>
    </source>
</evidence>
<dbReference type="InterPro" id="IPR007696">
    <property type="entry name" value="DNA_mismatch_repair_MutS_core"/>
</dbReference>
<dbReference type="InterPro" id="IPR045076">
    <property type="entry name" value="MutS"/>
</dbReference>
<dbReference type="Pfam" id="PF05192">
    <property type="entry name" value="MutS_III"/>
    <property type="match status" value="1"/>
</dbReference>
<dbReference type="AlphaFoldDB" id="A0A0D2VJW8"/>
<keyword evidence="8" id="KW-1185">Reference proteome</keyword>
<dbReference type="GO" id="GO:0140664">
    <property type="term" value="F:ATP-dependent DNA damage sensor activity"/>
    <property type="evidence" value="ECO:0007669"/>
    <property type="project" value="InterPro"/>
</dbReference>
<dbReference type="SUPFAM" id="SSF52540">
    <property type="entry name" value="P-loop containing nucleoside triphosphate hydrolases"/>
    <property type="match status" value="1"/>
</dbReference>
<dbReference type="PROSITE" id="PS00486">
    <property type="entry name" value="DNA_MISMATCH_REPAIR_2"/>
    <property type="match status" value="1"/>
</dbReference>
<dbReference type="EMBL" id="KE346361">
    <property type="protein sequence ID" value="KJE90302.1"/>
    <property type="molecule type" value="Genomic_DNA"/>
</dbReference>
<organism evidence="7 8">
    <name type="scientific">Capsaspora owczarzaki (strain ATCC 30864)</name>
    <dbReference type="NCBI Taxonomy" id="595528"/>
    <lineage>
        <taxon>Eukaryota</taxon>
        <taxon>Filasterea</taxon>
        <taxon>Capsaspora</taxon>
    </lineage>
</organism>
<keyword evidence="4" id="KW-0238">DNA-binding</keyword>
<dbReference type="SMART" id="SM00534">
    <property type="entry name" value="MUTSac"/>
    <property type="match status" value="1"/>
</dbReference>
<dbReference type="PANTHER" id="PTHR11361">
    <property type="entry name" value="DNA MISMATCH REPAIR PROTEIN MUTS FAMILY MEMBER"/>
    <property type="match status" value="1"/>
</dbReference>
<keyword evidence="3" id="KW-0067">ATP-binding</keyword>
<dbReference type="PhylomeDB" id="A0A0D2VJW8"/>
<dbReference type="Pfam" id="PF00488">
    <property type="entry name" value="MutS_V"/>
    <property type="match status" value="1"/>
</dbReference>
<dbReference type="SUPFAM" id="SSF48334">
    <property type="entry name" value="DNA repair protein MutS, domain III"/>
    <property type="match status" value="1"/>
</dbReference>
<name>A0A0D2VJW8_CAPO3</name>
<dbReference type="InterPro" id="IPR036678">
    <property type="entry name" value="MutS_con_dom_sf"/>
</dbReference>
<evidence type="ECO:0000256" key="2">
    <source>
        <dbReference type="ARBA" id="ARBA00022741"/>
    </source>
</evidence>
<feature type="region of interest" description="Disordered" evidence="5">
    <location>
        <begin position="52"/>
        <end position="73"/>
    </location>
</feature>
<feature type="compositionally biased region" description="Polar residues" evidence="5">
    <location>
        <begin position="64"/>
        <end position="73"/>
    </location>
</feature>
<evidence type="ECO:0000256" key="5">
    <source>
        <dbReference type="SAM" id="MobiDB-lite"/>
    </source>
</evidence>
<dbReference type="STRING" id="595528.A0A0D2VJW8"/>
<keyword evidence="2" id="KW-0547">Nucleotide-binding</keyword>
<dbReference type="Gene3D" id="3.40.50.300">
    <property type="entry name" value="P-loop containing nucleotide triphosphate hydrolases"/>
    <property type="match status" value="1"/>
</dbReference>
<gene>
    <name evidence="7" type="ORF">CAOG_001635</name>
</gene>
<reference evidence="8" key="1">
    <citation type="submission" date="2011-02" db="EMBL/GenBank/DDBJ databases">
        <title>The Genome Sequence of Capsaspora owczarzaki ATCC 30864.</title>
        <authorList>
            <person name="Russ C."/>
            <person name="Cuomo C."/>
            <person name="Burger G."/>
            <person name="Gray M.W."/>
            <person name="Holland P.W.H."/>
            <person name="King N."/>
            <person name="Lang F.B.F."/>
            <person name="Roger A.J."/>
            <person name="Ruiz-Trillo I."/>
            <person name="Young S.K."/>
            <person name="Zeng Q."/>
            <person name="Gargeya S."/>
            <person name="Alvarado L."/>
            <person name="Berlin A."/>
            <person name="Chapman S.B."/>
            <person name="Chen Z."/>
            <person name="Freedman E."/>
            <person name="Gellesch M."/>
            <person name="Goldberg J."/>
            <person name="Griggs A."/>
            <person name="Gujja S."/>
            <person name="Heilman E."/>
            <person name="Heiman D."/>
            <person name="Howarth C."/>
            <person name="Mehta T."/>
            <person name="Neiman D."/>
            <person name="Pearson M."/>
            <person name="Roberts A."/>
            <person name="Saif S."/>
            <person name="Shea T."/>
            <person name="Shenoy N."/>
            <person name="Sisk P."/>
            <person name="Stolte C."/>
            <person name="Sykes S."/>
            <person name="White J."/>
            <person name="Yandava C."/>
            <person name="Haas B."/>
            <person name="Nusbaum C."/>
            <person name="Birren B."/>
        </authorList>
    </citation>
    <scope>NUCLEOTIDE SEQUENCE</scope>
    <source>
        <strain evidence="8">ATCC 30864</strain>
    </source>
</reference>
<dbReference type="PANTHER" id="PTHR11361:SF20">
    <property type="entry name" value="MUTS PROTEIN HOMOLOG 5"/>
    <property type="match status" value="1"/>
</dbReference>
<dbReference type="GO" id="GO:0005634">
    <property type="term" value="C:nucleus"/>
    <property type="evidence" value="ECO:0007669"/>
    <property type="project" value="TreeGrafter"/>
</dbReference>
<dbReference type="InterPro" id="IPR036187">
    <property type="entry name" value="DNA_mismatch_repair_MutS_sf"/>
</dbReference>
<feature type="compositionally biased region" description="Low complexity" evidence="5">
    <location>
        <begin position="177"/>
        <end position="189"/>
    </location>
</feature>
<dbReference type="GO" id="GO:0051026">
    <property type="term" value="P:chiasma assembly"/>
    <property type="evidence" value="ECO:0007669"/>
    <property type="project" value="TreeGrafter"/>
</dbReference>
<dbReference type="eggNOG" id="KOG0221">
    <property type="taxonomic scope" value="Eukaryota"/>
</dbReference>
<evidence type="ECO:0000313" key="8">
    <source>
        <dbReference type="Proteomes" id="UP000008743"/>
    </source>
</evidence>
<feature type="region of interest" description="Disordered" evidence="5">
    <location>
        <begin position="112"/>
        <end position="198"/>
    </location>
</feature>
<dbReference type="SMART" id="SM00533">
    <property type="entry name" value="MUTSd"/>
    <property type="match status" value="1"/>
</dbReference>
<dbReference type="GO" id="GO:0006298">
    <property type="term" value="P:mismatch repair"/>
    <property type="evidence" value="ECO:0007669"/>
    <property type="project" value="InterPro"/>
</dbReference>
<feature type="domain" description="DNA mismatch repair proteins mutS family" evidence="6">
    <location>
        <begin position="822"/>
        <end position="838"/>
    </location>
</feature>
<sequence>MSTRTLARDTDALPGDNGNARHAQRAFAAAQSEPARAGVQDGASCVRRGVQPTTSALHGPSAHSLHTPQSETGHTVTRVSLGAAAAAEAAAMRRVSDTASCSQWREADLGTSAQIAPVHDNPSSAASTTSTTTATTTLSRGSFQPQHRTGVDAASVQTTSCSTSTSTAASSHREESAASLTAAGAAAGTDVPETENDAFDEHERVILAISWRSGMLGAAYYDTNTMQLHVISDVRDANDLSVLEMVFMQVSPDVVVISTNQDEDVVVRLRGLMATGVAGEGKPACTLEKLPAGDFAPDLCKRRLIHAHCAMVPPYLRDEEREVFIQSAVPFENVQMIRAAGALVRFIELHRVGVELEDAHVRVPITTIEMTCLDRMMAMDDNALSSLQIFQKESHPVTGKLGKNGGKEGLSLFGLANRTRTSLGSAKLRLWFLRPLADLSEIRERHRTIAFLLNPEHADTLKVLTDCVRQIKNMVRIIGFMQRSHASPSDWKVLFKSMYHAVQLQTALKALNSDLRIFSEFASCFGPDIPETIALINKIIDFDQSIVQQRFVVKAAIDNTLDEMKRMYQGLPDLMTNVALAEMDDNAEIDECNVVYFPQIGYLVAVPRRPTMRMEKDFAITGFDFQFVTQHSIHYKSPRTREMDQELGDIHGDIIDRETDIMYGLQKEVLKRTRSVAKIMDLVATLDCFLALASFAREYNYTQPVMMEENVLDITGGRHPLQELCVDTFIPNDTDLSVQSGPVHIVTGPNASGKSIYLKQIAMIQFLAQVGSFVPAERAVLGCVDRIFTRIHTRESVSVARSTFMIDLNQVVLALRFATARSLVVIDEFGKGTSAADGLALLSAVVSELVSRGAACPKTVISTHFHKLCMPGLLPPAAISAGLLKFFCLEVLETVAPRDALVSPRNVNSEHTNTIDADADVARKRACLGGGNQHSTLHGNTNDLVFLYRVVSGTAQSSFGCRIAGLAGVPLAVVARGMQVTDLHARGDRVHRLGETESDVTRRAAHREIVSCFLQCDLAGGESLSALLGDVARLAL</sequence>
<dbReference type="InterPro" id="IPR000432">
    <property type="entry name" value="DNA_mismatch_repair_MutS_C"/>
</dbReference>
<dbReference type="OrthoDB" id="29596at2759"/>
<evidence type="ECO:0000256" key="4">
    <source>
        <dbReference type="ARBA" id="ARBA00023125"/>
    </source>
</evidence>
<accession>A0A0D2VJW8</accession>
<feature type="compositionally biased region" description="Low complexity" evidence="5">
    <location>
        <begin position="123"/>
        <end position="137"/>
    </location>
</feature>
<dbReference type="GO" id="GO:0005524">
    <property type="term" value="F:ATP binding"/>
    <property type="evidence" value="ECO:0007669"/>
    <property type="project" value="UniProtKB-KW"/>
</dbReference>
<evidence type="ECO:0000259" key="6">
    <source>
        <dbReference type="PROSITE" id="PS00486"/>
    </source>
</evidence>
<dbReference type="GO" id="GO:0030983">
    <property type="term" value="F:mismatched DNA binding"/>
    <property type="evidence" value="ECO:0007669"/>
    <property type="project" value="InterPro"/>
</dbReference>
<dbReference type="InParanoid" id="A0A0D2VJW8"/>
<feature type="compositionally biased region" description="Low complexity" evidence="5">
    <location>
        <begin position="153"/>
        <end position="170"/>
    </location>
</feature>
<proteinExistence type="inferred from homology"/>
<dbReference type="Gene3D" id="3.30.420.110">
    <property type="entry name" value="MutS, connector domain"/>
    <property type="match status" value="1"/>
</dbReference>
<dbReference type="Gene3D" id="1.10.1420.10">
    <property type="match status" value="1"/>
</dbReference>
<feature type="compositionally biased region" description="Polar residues" evidence="5">
    <location>
        <begin position="138"/>
        <end position="147"/>
    </location>
</feature>
<evidence type="ECO:0000313" key="7">
    <source>
        <dbReference type="EMBL" id="KJE90302.1"/>
    </source>
</evidence>
<evidence type="ECO:0000256" key="1">
    <source>
        <dbReference type="ARBA" id="ARBA00006271"/>
    </source>
</evidence>
<dbReference type="InterPro" id="IPR027417">
    <property type="entry name" value="P-loop_NTPase"/>
</dbReference>